<dbReference type="EMBL" id="FNXT01001222">
    <property type="protein sequence ID" value="SZX75019.1"/>
    <property type="molecule type" value="Genomic_DNA"/>
</dbReference>
<protein>
    <submittedName>
        <fullName evidence="1">Uncharacterized protein</fullName>
    </submittedName>
</protein>
<reference evidence="1 2" key="1">
    <citation type="submission" date="2016-10" db="EMBL/GenBank/DDBJ databases">
        <authorList>
            <person name="Cai Z."/>
        </authorList>
    </citation>
    <scope>NUCLEOTIDE SEQUENCE [LARGE SCALE GENOMIC DNA]</scope>
</reference>
<dbReference type="Proteomes" id="UP000256970">
    <property type="component" value="Unassembled WGS sequence"/>
</dbReference>
<proteinExistence type="predicted"/>
<evidence type="ECO:0000313" key="1">
    <source>
        <dbReference type="EMBL" id="SZX75019.1"/>
    </source>
</evidence>
<sequence length="71" mass="7710">MDEDEASRGALGALRRLWGDLKQFAQEAGDSVSSMSVLHWLHCALGDSPPRKTDETTAAKKTTHQQQAADS</sequence>
<organism evidence="1 2">
    <name type="scientific">Tetradesmus obliquus</name>
    <name type="common">Green alga</name>
    <name type="synonym">Acutodesmus obliquus</name>
    <dbReference type="NCBI Taxonomy" id="3088"/>
    <lineage>
        <taxon>Eukaryota</taxon>
        <taxon>Viridiplantae</taxon>
        <taxon>Chlorophyta</taxon>
        <taxon>core chlorophytes</taxon>
        <taxon>Chlorophyceae</taxon>
        <taxon>CS clade</taxon>
        <taxon>Sphaeropleales</taxon>
        <taxon>Scenedesmaceae</taxon>
        <taxon>Tetradesmus</taxon>
    </lineage>
</organism>
<keyword evidence="2" id="KW-1185">Reference proteome</keyword>
<name>A0A383WD56_TETOB</name>
<dbReference type="AlphaFoldDB" id="A0A383WD56"/>
<gene>
    <name evidence="1" type="ORF">BQ4739_LOCUS15331</name>
</gene>
<evidence type="ECO:0000313" key="2">
    <source>
        <dbReference type="Proteomes" id="UP000256970"/>
    </source>
</evidence>
<accession>A0A383WD56</accession>